<evidence type="ECO:0000313" key="8">
    <source>
        <dbReference type="EMBL" id="GAD89404.1"/>
    </source>
</evidence>
<evidence type="ECO:0000256" key="4">
    <source>
        <dbReference type="ARBA" id="ARBA00022729"/>
    </source>
</evidence>
<dbReference type="RefSeq" id="WP_023403771.1">
    <property type="nucleotide sequence ID" value="NZ_BAUJ01000019.1"/>
</dbReference>
<dbReference type="Gene3D" id="3.40.190.10">
    <property type="entry name" value="Periplasmic binding protein-like II"/>
    <property type="match status" value="2"/>
</dbReference>
<reference evidence="8 9" key="1">
    <citation type="submission" date="2013-10" db="EMBL/GenBank/DDBJ databases">
        <authorList>
            <person name="Ichikawa N."/>
            <person name="Kimura A."/>
            <person name="Ohji S."/>
            <person name="Hosoyama A."/>
            <person name="Fujita N."/>
        </authorList>
    </citation>
    <scope>NUCLEOTIDE SEQUENCE [LARGE SCALE GENOMIC DNA]</scope>
    <source>
        <strain evidence="8 9">NBRC 102217</strain>
    </source>
</reference>
<comment type="similarity">
    <text evidence="1">Belongs to the bacterial solute-binding protein ModA family.</text>
</comment>
<dbReference type="PIRSF" id="PIRSF004846">
    <property type="entry name" value="ModA"/>
    <property type="match status" value="1"/>
</dbReference>
<evidence type="ECO:0000256" key="6">
    <source>
        <dbReference type="PIRSR" id="PIRSR004846-1"/>
    </source>
</evidence>
<dbReference type="EMBL" id="BAUJ01000019">
    <property type="protein sequence ID" value="GAD89404.1"/>
    <property type="molecule type" value="Genomic_DNA"/>
</dbReference>
<keyword evidence="4 7" id="KW-0732">Signal</keyword>
<feature type="binding site" evidence="6">
    <location>
        <position position="57"/>
    </location>
    <ligand>
        <name>molybdate</name>
        <dbReference type="ChEBI" id="CHEBI:36264"/>
    </ligand>
</feature>
<reference evidence="8 9" key="2">
    <citation type="submission" date="2013-11" db="EMBL/GenBank/DDBJ databases">
        <title>Whole genome shotgun sequence of Vibrio halioticoli NBRC 102217.</title>
        <authorList>
            <person name="Isaki S."/>
            <person name="Kimura A."/>
            <person name="Ohji S."/>
            <person name="Hosoyama A."/>
            <person name="Fujita N."/>
            <person name="Hashimoto M."/>
            <person name="Hosoyama Y."/>
            <person name="Yamazoe A."/>
        </authorList>
    </citation>
    <scope>NUCLEOTIDE SEQUENCE [LARGE SCALE GENOMIC DNA]</scope>
    <source>
        <strain evidence="8 9">NBRC 102217</strain>
    </source>
</reference>
<dbReference type="SUPFAM" id="SSF53850">
    <property type="entry name" value="Periplasmic binding protein-like II"/>
    <property type="match status" value="1"/>
</dbReference>
<dbReference type="eggNOG" id="COG0725">
    <property type="taxonomic scope" value="Bacteria"/>
</dbReference>
<gene>
    <name evidence="8" type="primary">modA</name>
    <name evidence="8" type="ORF">VHA01S_019_00810</name>
</gene>
<feature type="binding site" evidence="6">
    <location>
        <position position="31"/>
    </location>
    <ligand>
        <name>molybdate</name>
        <dbReference type="ChEBI" id="CHEBI:36264"/>
    </ligand>
</feature>
<dbReference type="InterPro" id="IPR005950">
    <property type="entry name" value="ModA"/>
</dbReference>
<dbReference type="GO" id="GO:1901359">
    <property type="term" value="F:tungstate binding"/>
    <property type="evidence" value="ECO:0007669"/>
    <property type="project" value="UniProtKB-ARBA"/>
</dbReference>
<dbReference type="GO" id="GO:0030288">
    <property type="term" value="C:outer membrane-bounded periplasmic space"/>
    <property type="evidence" value="ECO:0007669"/>
    <property type="project" value="TreeGrafter"/>
</dbReference>
<dbReference type="PANTHER" id="PTHR30632:SF17">
    <property type="entry name" value="MOLYBDATE-BINDING PROTEIN MODA"/>
    <property type="match status" value="1"/>
</dbReference>
<evidence type="ECO:0000256" key="3">
    <source>
        <dbReference type="ARBA" id="ARBA00022723"/>
    </source>
</evidence>
<feature type="binding site" evidence="6">
    <location>
        <position position="187"/>
    </location>
    <ligand>
        <name>molybdate</name>
        <dbReference type="ChEBI" id="CHEBI:36264"/>
    </ligand>
</feature>
<dbReference type="Proteomes" id="UP000017800">
    <property type="component" value="Unassembled WGS sequence"/>
</dbReference>
<feature type="signal peptide" evidence="7">
    <location>
        <begin position="1"/>
        <end position="18"/>
    </location>
</feature>
<dbReference type="PANTHER" id="PTHR30632">
    <property type="entry name" value="MOLYBDATE-BINDING PERIPLASMIC PROTEIN"/>
    <property type="match status" value="1"/>
</dbReference>
<keyword evidence="3 6" id="KW-0479">Metal-binding</keyword>
<dbReference type="OrthoDB" id="9785015at2"/>
<dbReference type="FunFam" id="3.40.190.10:FF:000035">
    <property type="entry name" value="Molybdate ABC transporter substrate-binding protein"/>
    <property type="match status" value="1"/>
</dbReference>
<name>V5F2Q4_9VIBR</name>
<evidence type="ECO:0000256" key="7">
    <source>
        <dbReference type="SAM" id="SignalP"/>
    </source>
</evidence>
<dbReference type="AlphaFoldDB" id="V5F2Q4"/>
<dbReference type="GO" id="GO:0015689">
    <property type="term" value="P:molybdate ion transport"/>
    <property type="evidence" value="ECO:0007669"/>
    <property type="project" value="InterPro"/>
</dbReference>
<dbReference type="GO" id="GO:0030973">
    <property type="term" value="F:molybdate ion binding"/>
    <property type="evidence" value="ECO:0007669"/>
    <property type="project" value="TreeGrafter"/>
</dbReference>
<dbReference type="NCBIfam" id="TIGR01256">
    <property type="entry name" value="modA"/>
    <property type="match status" value="1"/>
</dbReference>
<keyword evidence="2 6" id="KW-0500">Molybdenum</keyword>
<evidence type="ECO:0000313" key="9">
    <source>
        <dbReference type="Proteomes" id="UP000017800"/>
    </source>
</evidence>
<sequence length="256" mass="27683">MYRFLTLLLLTLSCNAFANSSQTVYVYAASSMTQVVQNLAQIAAKHNIEVKGVFGSSSSLARQIANGAPADIFISANTQWMNYLEQQQNKGVQPAHVIAGNELVVISGDDLPRVPTLSDSMVWQALIGNGRIAIGETNTVPVGIYAKQALVSLGVWSSLSKKTAPMKNTRAVLAMVERKQVPVGIVYATDAKQSKMVKVLAHIPAKHYAPIQYPMLLLTDKSNANQVYKMMQAKPMQDVLGELGFSPAPKIVAATH</sequence>
<organism evidence="8 9">
    <name type="scientific">Vibrio halioticoli NBRC 102217</name>
    <dbReference type="NCBI Taxonomy" id="1219072"/>
    <lineage>
        <taxon>Bacteria</taxon>
        <taxon>Pseudomonadati</taxon>
        <taxon>Pseudomonadota</taxon>
        <taxon>Gammaproteobacteria</taxon>
        <taxon>Vibrionales</taxon>
        <taxon>Vibrionaceae</taxon>
        <taxon>Vibrio</taxon>
    </lineage>
</organism>
<comment type="caution">
    <text evidence="8">The sequence shown here is derived from an EMBL/GenBank/DDBJ whole genome shotgun (WGS) entry which is preliminary data.</text>
</comment>
<dbReference type="GO" id="GO:0046872">
    <property type="term" value="F:metal ion binding"/>
    <property type="evidence" value="ECO:0007669"/>
    <property type="project" value="UniProtKB-KW"/>
</dbReference>
<protein>
    <submittedName>
        <fullName evidence="8">Molybdate ABC transporter substrate-binding protein</fullName>
    </submittedName>
</protein>
<keyword evidence="9" id="KW-1185">Reference proteome</keyword>
<accession>V5F2Q4</accession>
<evidence type="ECO:0000256" key="1">
    <source>
        <dbReference type="ARBA" id="ARBA00009175"/>
    </source>
</evidence>
<dbReference type="InterPro" id="IPR050682">
    <property type="entry name" value="ModA/WtpA"/>
</dbReference>
<dbReference type="Pfam" id="PF13531">
    <property type="entry name" value="SBP_bac_11"/>
    <property type="match status" value="1"/>
</dbReference>
<evidence type="ECO:0000256" key="2">
    <source>
        <dbReference type="ARBA" id="ARBA00022505"/>
    </source>
</evidence>
<comment type="subunit">
    <text evidence="5">The complex is composed of two ATP-binding proteins (ModC), two transmembrane proteins (ModB) and a solute-binding protein (ModA).</text>
</comment>
<feature type="chain" id="PRO_5004732676" evidence="7">
    <location>
        <begin position="19"/>
        <end position="256"/>
    </location>
</feature>
<evidence type="ECO:0000256" key="5">
    <source>
        <dbReference type="ARBA" id="ARBA00062515"/>
    </source>
</evidence>
<proteinExistence type="inferred from homology"/>